<feature type="non-terminal residue" evidence="1">
    <location>
        <position position="1"/>
    </location>
</feature>
<name>A0ABU6Z5X1_9FABA</name>
<organism evidence="1 2">
    <name type="scientific">Stylosanthes scabra</name>
    <dbReference type="NCBI Taxonomy" id="79078"/>
    <lineage>
        <taxon>Eukaryota</taxon>
        <taxon>Viridiplantae</taxon>
        <taxon>Streptophyta</taxon>
        <taxon>Embryophyta</taxon>
        <taxon>Tracheophyta</taxon>
        <taxon>Spermatophyta</taxon>
        <taxon>Magnoliopsida</taxon>
        <taxon>eudicotyledons</taxon>
        <taxon>Gunneridae</taxon>
        <taxon>Pentapetalae</taxon>
        <taxon>rosids</taxon>
        <taxon>fabids</taxon>
        <taxon>Fabales</taxon>
        <taxon>Fabaceae</taxon>
        <taxon>Papilionoideae</taxon>
        <taxon>50 kb inversion clade</taxon>
        <taxon>dalbergioids sensu lato</taxon>
        <taxon>Dalbergieae</taxon>
        <taxon>Pterocarpus clade</taxon>
        <taxon>Stylosanthes</taxon>
    </lineage>
</organism>
<reference evidence="1 2" key="1">
    <citation type="journal article" date="2023" name="Plants (Basel)">
        <title>Bridging the Gap: Combining Genomics and Transcriptomics Approaches to Understand Stylosanthes scabra, an Orphan Legume from the Brazilian Caatinga.</title>
        <authorList>
            <person name="Ferreira-Neto J.R.C."/>
            <person name="da Silva M.D."/>
            <person name="Binneck E."/>
            <person name="de Melo N.F."/>
            <person name="da Silva R.H."/>
            <person name="de Melo A.L.T.M."/>
            <person name="Pandolfi V."/>
            <person name="Bustamante F.O."/>
            <person name="Brasileiro-Vidal A.C."/>
            <person name="Benko-Iseppon A.M."/>
        </authorList>
    </citation>
    <scope>NUCLEOTIDE SEQUENCE [LARGE SCALE GENOMIC DNA]</scope>
    <source>
        <tissue evidence="1">Leaves</tissue>
    </source>
</reference>
<dbReference type="Proteomes" id="UP001341840">
    <property type="component" value="Unassembled WGS sequence"/>
</dbReference>
<evidence type="ECO:0000313" key="2">
    <source>
        <dbReference type="Proteomes" id="UP001341840"/>
    </source>
</evidence>
<sequence>KARLQHKTNEVKKPILDNDDEVQVTCTGETRMYADRRNQPNIQEEEISNKEGNSISTKCLFDDRCSEEVIKETQLRLFGDPIEGALHDTGGINHF</sequence>
<gene>
    <name evidence="1" type="ORF">PIB30_020166</name>
</gene>
<accession>A0ABU6Z5X1</accession>
<evidence type="ECO:0000313" key="1">
    <source>
        <dbReference type="EMBL" id="MED6217711.1"/>
    </source>
</evidence>
<keyword evidence="2" id="KW-1185">Reference proteome</keyword>
<dbReference type="EMBL" id="JASCZI010271924">
    <property type="protein sequence ID" value="MED6217711.1"/>
    <property type="molecule type" value="Genomic_DNA"/>
</dbReference>
<protein>
    <submittedName>
        <fullName evidence="1">Uncharacterized protein</fullName>
    </submittedName>
</protein>
<proteinExistence type="predicted"/>
<comment type="caution">
    <text evidence="1">The sequence shown here is derived from an EMBL/GenBank/DDBJ whole genome shotgun (WGS) entry which is preliminary data.</text>
</comment>